<dbReference type="SMART" id="SM00498">
    <property type="entry name" value="FH2"/>
    <property type="match status" value="1"/>
</dbReference>
<dbReference type="InterPro" id="IPR010473">
    <property type="entry name" value="GTPase-bd"/>
</dbReference>
<evidence type="ECO:0000259" key="3">
    <source>
        <dbReference type="PROSITE" id="PS51232"/>
    </source>
</evidence>
<dbReference type="InterPro" id="IPR011989">
    <property type="entry name" value="ARM-like"/>
</dbReference>
<dbReference type="VEuPathDB" id="FungiDB:I302_02156"/>
<dbReference type="Pfam" id="PF06371">
    <property type="entry name" value="Drf_GBD"/>
    <property type="match status" value="1"/>
</dbReference>
<sequence length="1782" mass="196527">MSDSFIITVDIPQLGPIEVELPIGSTSQDAIDLAFLEAEERYGEEALVRALQEDEEISSWEGEDTGDQWTLQENRQRETGKWWDEDEIVNFRDAILTPEDELTPSATSYTLIKPHTPVVAISITLPTTTSTRPLQTTVLLDQHTSFIDVISTFQRELGLPKVSDDLLGPSSIRKLTSRSRSSSLVNPSDAKMRAEDSVKWRFRVGPKEVMLEERVVESLTGQETAIIEMSLDEEWLFEKRDEVGEEATTNEDESPKSTLKASTSQPQGIFGFVADSIAPDRPRHTPSHSLSELFTSGQSTSQLPLSPPTTIDGLPNGSISDDIRHHDTGLSRVTSRDGKPVNIPRPLAMIESDQALDEERRRSLDLPLNGDTEEMAEEGFDQDIWEQLLDDLNLHGDKREAMTSLSPSRKTYLLAQHRQSTPATPSSPPPIQAISPPRLTTFISLSTGTSAGISRLLPQLTGPPASGTGSTPTTPNRGKEGGWKRFALAGLGVWNSEAAPQIDAHLDLLTPGGEEEVTTPRAEPSAAEKALGEVGDLRPLEKQTTGGLWAWWTGSSRAENGSPAGYIESLRYSRKTPQSLLKHLLSLRVTLSTVKLSWINEFIMLDGLTIMSNILEKVAKQPRQKGDTGEQIIVEIAKSLRVLMNTDIGFNATLAHHDLLNNTTLSLRTPSFRIRNQILDLLTALVTLSPGNGSRLILDALSELKSTNQDKYRFSWLIESIKPVQDEDGEQGIWDWRTGVVALCSALCNASEEVEERLELRGELKRRGFIEILQHLESLEPPSSFLNQCIHYLDDQEDDLMEFRELFLGEVQNADLAVAVGRLLSIVGGDEVKGPVDVIEALAEIASTSSISGKFRDTIGEILACFAAHLSELEDLSVDWSTLLRPFLIDLNDILPPPQEGQKGITEGALIESFVREVHALQERTKGLEDTNEDLQKQIRNQTSELIVLKELNGDKYDGEGVVHHLVVKEKEIQKLQVKLQALKEQIGPQKEVGVNNEMRDRERLRFDALMEEVSDLRAKVGSGDQSVLEKQKEVDYLERAIETIQSRFNIRTQHREDEAKDKVKFDADFIVSEAVKNWTRQEETISGLRKEVDLLYKSKQKLKELETTILEGKTSTSIATSAPAPPPPPPPPPPPAPPAPLLPISASIPLLNLLRSKPAAPTGPPPPPPPPAPVIPQMSKTPNEPPPPPPPPPLPPIQPAKQYSASGFPAPPPPPPPPPPGLPKLPDGMPPPPPPPPCSNGPMPPPPPPVAGPSRGFKLPSNAITFQPKLKPFFWSKMPAYAVKGTIWTSLPETNGLDLDFEDLAEVFSIDNGVKNLDKGKGKAKEAVTVLDITRSNNIGIMLTRLRLSPSKIRRAIVEVDDDLLDIDDLATLSRMLPTTEEVERIRAFSGDITKLSKPDLYFKEISAIPNLKLRLESMVFRRRFEMMLSEIMPDLSILRTVVKELRGSKRLREVLNVVLALGNRLNGGTFRGNASGFQLEALAKMKETRTAKGSGCPTMLHYLARILLRKDASLVLWSEDVPALEPAARSESAHTYIIISELTSSIMKISTSLDFTQSFLPLIPAEDSLHGILDDFLSTSTPRVTQLRSTYKEIQSDLMNLLRYFGQKAETENEVEALFGILSGFSRSLEIASNEMSITLLREQNTGTSISTTISNMSTSTSTTIQEMQINISPASPTNTNNRMKQPSIETILKRHEKLGSTIKRGQVDEAIRTLHPGKTLKRERREGNVSTWNTLGLGGTMGRKKSQGSDDRVRLSKMFLDGAKGGSVRGTIGSRSVRG</sequence>
<feature type="compositionally biased region" description="Polar residues" evidence="2">
    <location>
        <begin position="256"/>
        <end position="265"/>
    </location>
</feature>
<dbReference type="Pfam" id="PF06367">
    <property type="entry name" value="Drf_FH3"/>
    <property type="match status" value="1"/>
</dbReference>
<evidence type="ECO:0000256" key="2">
    <source>
        <dbReference type="SAM" id="MobiDB-lite"/>
    </source>
</evidence>
<dbReference type="Pfam" id="PF02181">
    <property type="entry name" value="FH2"/>
    <property type="match status" value="1"/>
</dbReference>
<feature type="region of interest" description="Disordered" evidence="2">
    <location>
        <begin position="416"/>
        <end position="436"/>
    </location>
</feature>
<dbReference type="GO" id="GO:0030036">
    <property type="term" value="P:actin cytoskeleton organization"/>
    <property type="evidence" value="ECO:0007669"/>
    <property type="project" value="InterPro"/>
</dbReference>
<dbReference type="PROSITE" id="PS51232">
    <property type="entry name" value="GBD_FH3"/>
    <property type="match status" value="1"/>
</dbReference>
<dbReference type="InterPro" id="IPR042201">
    <property type="entry name" value="FH2_Formin_sf"/>
</dbReference>
<feature type="compositionally biased region" description="Pro residues" evidence="2">
    <location>
        <begin position="1184"/>
        <end position="1199"/>
    </location>
</feature>
<feature type="region of interest" description="Disordered" evidence="2">
    <location>
        <begin position="243"/>
        <end position="265"/>
    </location>
</feature>
<feature type="compositionally biased region" description="Pro residues" evidence="2">
    <location>
        <begin position="1210"/>
        <end position="1252"/>
    </location>
</feature>
<dbReference type="SUPFAM" id="SSF101447">
    <property type="entry name" value="Formin homology 2 domain (FH2 domain)"/>
    <property type="match status" value="1"/>
</dbReference>
<protein>
    <recommendedName>
        <fullName evidence="6">FH2 domain-containing protein</fullName>
    </recommendedName>
</protein>
<dbReference type="InterPro" id="IPR015425">
    <property type="entry name" value="FH2_Formin"/>
</dbReference>
<dbReference type="Gene3D" id="1.25.10.10">
    <property type="entry name" value="Leucine-rich Repeat Variant"/>
    <property type="match status" value="1"/>
</dbReference>
<dbReference type="PANTHER" id="PTHR45725">
    <property type="entry name" value="FORMIN HOMOLOGY 2 FAMILY MEMBER"/>
    <property type="match status" value="1"/>
</dbReference>
<feature type="region of interest" description="Disordered" evidence="2">
    <location>
        <begin position="277"/>
        <end position="344"/>
    </location>
</feature>
<dbReference type="OrthoDB" id="1668162at2759"/>
<feature type="compositionally biased region" description="Acidic residues" evidence="2">
    <location>
        <begin position="243"/>
        <end position="252"/>
    </location>
</feature>
<proteinExistence type="predicted"/>
<dbReference type="PROSITE" id="PS51444">
    <property type="entry name" value="FH2"/>
    <property type="match status" value="1"/>
</dbReference>
<evidence type="ECO:0008006" key="6">
    <source>
        <dbReference type="Google" id="ProtNLM"/>
    </source>
</evidence>
<dbReference type="STRING" id="1296100.A0A1B9G8F4"/>
<evidence type="ECO:0000259" key="4">
    <source>
        <dbReference type="PROSITE" id="PS51444"/>
    </source>
</evidence>
<dbReference type="InterPro" id="IPR014768">
    <property type="entry name" value="GBD/FH3_dom"/>
</dbReference>
<dbReference type="EMBL" id="KI894019">
    <property type="protein sequence ID" value="OCF27315.1"/>
    <property type="molecule type" value="Genomic_DNA"/>
</dbReference>
<organism evidence="5">
    <name type="scientific">Kwoniella bestiolae CBS 10118</name>
    <dbReference type="NCBI Taxonomy" id="1296100"/>
    <lineage>
        <taxon>Eukaryota</taxon>
        <taxon>Fungi</taxon>
        <taxon>Dikarya</taxon>
        <taxon>Basidiomycota</taxon>
        <taxon>Agaricomycotina</taxon>
        <taxon>Tremellomycetes</taxon>
        <taxon>Tremellales</taxon>
        <taxon>Cryptococcaceae</taxon>
        <taxon>Kwoniella</taxon>
    </lineage>
</organism>
<evidence type="ECO:0000256" key="1">
    <source>
        <dbReference type="SAM" id="Coils"/>
    </source>
</evidence>
<dbReference type="Gene3D" id="1.20.58.2220">
    <property type="entry name" value="Formin, FH2 domain"/>
    <property type="match status" value="1"/>
</dbReference>
<gene>
    <name evidence="5" type="ORF">I302_02156</name>
</gene>
<feature type="compositionally biased region" description="Pro residues" evidence="2">
    <location>
        <begin position="1124"/>
        <end position="1142"/>
    </location>
</feature>
<reference evidence="5" key="1">
    <citation type="submission" date="2013-07" db="EMBL/GenBank/DDBJ databases">
        <title>The Genome Sequence of Cryptococcus bestiolae CBS10118.</title>
        <authorList>
            <consortium name="The Broad Institute Genome Sequencing Platform"/>
            <person name="Cuomo C."/>
            <person name="Litvintseva A."/>
            <person name="Chen Y."/>
            <person name="Heitman J."/>
            <person name="Sun S."/>
            <person name="Springer D."/>
            <person name="Dromer F."/>
            <person name="Young S.K."/>
            <person name="Zeng Q."/>
            <person name="Gargeya S."/>
            <person name="Fitzgerald M."/>
            <person name="Abouelleil A."/>
            <person name="Alvarado L."/>
            <person name="Berlin A.M."/>
            <person name="Chapman S.B."/>
            <person name="Dewar J."/>
            <person name="Goldberg J."/>
            <person name="Griggs A."/>
            <person name="Gujja S."/>
            <person name="Hansen M."/>
            <person name="Howarth C."/>
            <person name="Imamovic A."/>
            <person name="Larimer J."/>
            <person name="McCowan C."/>
            <person name="Murphy C."/>
            <person name="Pearson M."/>
            <person name="Priest M."/>
            <person name="Roberts A."/>
            <person name="Saif S."/>
            <person name="Shea T."/>
            <person name="Sykes S."/>
            <person name="Wortman J."/>
            <person name="Nusbaum C."/>
            <person name="Birren B."/>
        </authorList>
    </citation>
    <scope>NUCLEOTIDE SEQUENCE [LARGE SCALE GENOMIC DNA]</scope>
    <source>
        <strain evidence="5">CBS 10118</strain>
    </source>
</reference>
<dbReference type="SMART" id="SM01139">
    <property type="entry name" value="Drf_FH3"/>
    <property type="match status" value="1"/>
</dbReference>
<dbReference type="InterPro" id="IPR010472">
    <property type="entry name" value="FH3_dom"/>
</dbReference>
<dbReference type="SMART" id="SM01140">
    <property type="entry name" value="Drf_GBD"/>
    <property type="match status" value="1"/>
</dbReference>
<feature type="compositionally biased region" description="Basic and acidic residues" evidence="2">
    <location>
        <begin position="321"/>
        <end position="339"/>
    </location>
</feature>
<accession>A0A1B9G8F4</accession>
<name>A0A1B9G8F4_9TREE</name>
<dbReference type="PANTHER" id="PTHR45725:SF1">
    <property type="entry name" value="DISHEVELLED ASSOCIATED ACTIVATOR OF MORPHOGENESIS, ISOFORM D"/>
    <property type="match status" value="1"/>
</dbReference>
<feature type="domain" description="FH2" evidence="4">
    <location>
        <begin position="1261"/>
        <end position="1657"/>
    </location>
</feature>
<feature type="region of interest" description="Disordered" evidence="2">
    <location>
        <begin position="458"/>
        <end position="482"/>
    </location>
</feature>
<dbReference type="SUPFAM" id="SSF48371">
    <property type="entry name" value="ARM repeat"/>
    <property type="match status" value="1"/>
</dbReference>
<feature type="compositionally biased region" description="Pro residues" evidence="2">
    <location>
        <begin position="1162"/>
        <end position="1175"/>
    </location>
</feature>
<evidence type="ECO:0000313" key="5">
    <source>
        <dbReference type="EMBL" id="OCF27315.1"/>
    </source>
</evidence>
<dbReference type="GO" id="GO:0003779">
    <property type="term" value="F:actin binding"/>
    <property type="evidence" value="ECO:0007669"/>
    <property type="project" value="InterPro"/>
</dbReference>
<feature type="compositionally biased region" description="Polar residues" evidence="2">
    <location>
        <begin position="287"/>
        <end position="304"/>
    </location>
</feature>
<feature type="coiled-coil region" evidence="1">
    <location>
        <begin position="918"/>
        <end position="1020"/>
    </location>
</feature>
<dbReference type="InterPro" id="IPR051425">
    <property type="entry name" value="Formin_Homology"/>
</dbReference>
<dbReference type="InterPro" id="IPR016024">
    <property type="entry name" value="ARM-type_fold"/>
</dbReference>
<keyword evidence="1" id="KW-0175">Coiled coil</keyword>
<reference evidence="5" key="2">
    <citation type="submission" date="2014-01" db="EMBL/GenBank/DDBJ databases">
        <title>Evolution of pathogenesis and genome organization in the Tremellales.</title>
        <authorList>
            <person name="Cuomo C."/>
            <person name="Litvintseva A."/>
            <person name="Heitman J."/>
            <person name="Chen Y."/>
            <person name="Sun S."/>
            <person name="Springer D."/>
            <person name="Dromer F."/>
            <person name="Young S."/>
            <person name="Zeng Q."/>
            <person name="Chapman S."/>
            <person name="Gujja S."/>
            <person name="Saif S."/>
            <person name="Birren B."/>
        </authorList>
    </citation>
    <scope>NUCLEOTIDE SEQUENCE</scope>
    <source>
        <strain evidence="5">CBS 10118</strain>
    </source>
</reference>
<feature type="region of interest" description="Disordered" evidence="2">
    <location>
        <begin position="1111"/>
        <end position="1144"/>
    </location>
</feature>
<feature type="region of interest" description="Disordered" evidence="2">
    <location>
        <begin position="1156"/>
        <end position="1257"/>
    </location>
</feature>
<dbReference type="GO" id="GO:0031267">
    <property type="term" value="F:small GTPase binding"/>
    <property type="evidence" value="ECO:0007669"/>
    <property type="project" value="InterPro"/>
</dbReference>
<feature type="compositionally biased region" description="Low complexity" evidence="2">
    <location>
        <begin position="462"/>
        <end position="475"/>
    </location>
</feature>
<feature type="domain" description="GBD/FH3" evidence="3">
    <location>
        <begin position="373"/>
        <end position="884"/>
    </location>
</feature>